<dbReference type="InterPro" id="IPR007632">
    <property type="entry name" value="Anoctamin"/>
</dbReference>
<dbReference type="GO" id="GO:0016020">
    <property type="term" value="C:membrane"/>
    <property type="evidence" value="ECO:0007669"/>
    <property type="project" value="UniProtKB-SubCell"/>
</dbReference>
<comment type="subcellular location">
    <subcellularLocation>
        <location evidence="1">Membrane</location>
        <topology evidence="1">Multi-pass membrane protein</topology>
    </subcellularLocation>
</comment>
<evidence type="ECO:0000313" key="8">
    <source>
        <dbReference type="EMBL" id="ETV90113.1"/>
    </source>
</evidence>
<dbReference type="InterPro" id="IPR049452">
    <property type="entry name" value="Anoctamin_TM"/>
</dbReference>
<evidence type="ECO:0000256" key="6">
    <source>
        <dbReference type="SAM" id="Phobius"/>
    </source>
</evidence>
<feature type="transmembrane region" description="Helical" evidence="6">
    <location>
        <begin position="341"/>
        <end position="360"/>
    </location>
</feature>
<dbReference type="eggNOG" id="KOG2513">
    <property type="taxonomic scope" value="Eukaryota"/>
</dbReference>
<feature type="transmembrane region" description="Helical" evidence="6">
    <location>
        <begin position="225"/>
        <end position="245"/>
    </location>
</feature>
<dbReference type="VEuPathDB" id="FungiDB:H310_15057"/>
<organism evidence="8">
    <name type="scientific">Aphanomyces invadans</name>
    <dbReference type="NCBI Taxonomy" id="157072"/>
    <lineage>
        <taxon>Eukaryota</taxon>
        <taxon>Sar</taxon>
        <taxon>Stramenopiles</taxon>
        <taxon>Oomycota</taxon>
        <taxon>Saprolegniomycetes</taxon>
        <taxon>Saprolegniales</taxon>
        <taxon>Verrucalvaceae</taxon>
        <taxon>Aphanomyces</taxon>
    </lineage>
</organism>
<evidence type="ECO:0000256" key="3">
    <source>
        <dbReference type="ARBA" id="ARBA00022989"/>
    </source>
</evidence>
<feature type="transmembrane region" description="Helical" evidence="6">
    <location>
        <begin position="393"/>
        <end position="414"/>
    </location>
</feature>
<keyword evidence="2 6" id="KW-0812">Transmembrane</keyword>
<feature type="compositionally biased region" description="Basic and acidic residues" evidence="5">
    <location>
        <begin position="804"/>
        <end position="816"/>
    </location>
</feature>
<evidence type="ECO:0000256" key="2">
    <source>
        <dbReference type="ARBA" id="ARBA00022692"/>
    </source>
</evidence>
<name>A0A024T825_9STRA</name>
<accession>A0A024T825</accession>
<dbReference type="PANTHER" id="PTHR12308">
    <property type="entry name" value="ANOCTAMIN"/>
    <property type="match status" value="1"/>
</dbReference>
<keyword evidence="3 6" id="KW-1133">Transmembrane helix</keyword>
<dbReference type="AlphaFoldDB" id="A0A024T825"/>
<gene>
    <name evidence="8" type="ORF">H310_15057</name>
</gene>
<evidence type="ECO:0000259" key="7">
    <source>
        <dbReference type="Pfam" id="PF04547"/>
    </source>
</evidence>
<dbReference type="RefSeq" id="XP_008881257.1">
    <property type="nucleotide sequence ID" value="XM_008883035.1"/>
</dbReference>
<protein>
    <recommendedName>
        <fullName evidence="7">Anoctamin transmembrane domain-containing protein</fullName>
    </recommendedName>
</protein>
<feature type="transmembrane region" description="Helical" evidence="6">
    <location>
        <begin position="488"/>
        <end position="510"/>
    </location>
</feature>
<dbReference type="Pfam" id="PF04547">
    <property type="entry name" value="Anoctamin"/>
    <property type="match status" value="1"/>
</dbReference>
<reference evidence="8" key="1">
    <citation type="submission" date="2013-12" db="EMBL/GenBank/DDBJ databases">
        <title>The Genome Sequence of Aphanomyces invadans NJM9701.</title>
        <authorList>
            <consortium name="The Broad Institute Genomics Platform"/>
            <person name="Russ C."/>
            <person name="Tyler B."/>
            <person name="van West P."/>
            <person name="Dieguez-Uribeondo J."/>
            <person name="Young S.K."/>
            <person name="Zeng Q."/>
            <person name="Gargeya S."/>
            <person name="Fitzgerald M."/>
            <person name="Abouelleil A."/>
            <person name="Alvarado L."/>
            <person name="Chapman S.B."/>
            <person name="Gainer-Dewar J."/>
            <person name="Goldberg J."/>
            <person name="Griggs A."/>
            <person name="Gujja S."/>
            <person name="Hansen M."/>
            <person name="Howarth C."/>
            <person name="Imamovic A."/>
            <person name="Ireland A."/>
            <person name="Larimer J."/>
            <person name="McCowan C."/>
            <person name="Murphy C."/>
            <person name="Pearson M."/>
            <person name="Poon T.W."/>
            <person name="Priest M."/>
            <person name="Roberts A."/>
            <person name="Saif S."/>
            <person name="Shea T."/>
            <person name="Sykes S."/>
            <person name="Wortman J."/>
            <person name="Nusbaum C."/>
            <person name="Birren B."/>
        </authorList>
    </citation>
    <scope>NUCLEOTIDE SEQUENCE [LARGE SCALE GENOMIC DNA]</scope>
    <source>
        <strain evidence="8">NJM9701</strain>
    </source>
</reference>
<evidence type="ECO:0000256" key="5">
    <source>
        <dbReference type="SAM" id="MobiDB-lite"/>
    </source>
</evidence>
<keyword evidence="4 6" id="KW-0472">Membrane</keyword>
<evidence type="ECO:0000256" key="1">
    <source>
        <dbReference type="ARBA" id="ARBA00004141"/>
    </source>
</evidence>
<dbReference type="GO" id="GO:0005254">
    <property type="term" value="F:chloride channel activity"/>
    <property type="evidence" value="ECO:0007669"/>
    <property type="project" value="TreeGrafter"/>
</dbReference>
<dbReference type="EMBL" id="KI914101">
    <property type="protein sequence ID" value="ETV90113.1"/>
    <property type="molecule type" value="Genomic_DNA"/>
</dbReference>
<dbReference type="OrthoDB" id="296386at2759"/>
<dbReference type="PANTHER" id="PTHR12308:SF73">
    <property type="entry name" value="ANOCTAMIN"/>
    <property type="match status" value="1"/>
</dbReference>
<proteinExistence type="predicted"/>
<feature type="domain" description="Anoctamin transmembrane" evidence="7">
    <location>
        <begin position="181"/>
        <end position="756"/>
    </location>
</feature>
<feature type="transmembrane region" description="Helical" evidence="6">
    <location>
        <begin position="189"/>
        <end position="213"/>
    </location>
</feature>
<evidence type="ECO:0000256" key="4">
    <source>
        <dbReference type="ARBA" id="ARBA00023136"/>
    </source>
</evidence>
<feature type="transmembrane region" description="Helical" evidence="6">
    <location>
        <begin position="669"/>
        <end position="699"/>
    </location>
</feature>
<dbReference type="GeneID" id="20092107"/>
<feature type="region of interest" description="Disordered" evidence="5">
    <location>
        <begin position="776"/>
        <end position="816"/>
    </location>
</feature>
<feature type="transmembrane region" description="Helical" evidence="6">
    <location>
        <begin position="619"/>
        <end position="642"/>
    </location>
</feature>
<sequence>MTDFPKEVPVTKGEYRFLTGRGEGEKPRSCYDFAVVTKRLKGLDSEKVAVQTTIVDPLVVQGLWVDVIEGTDSTYYIVLVRAPDALVLHFAKDLKLQMWMRCGNARELDDILVNDPSDVDPADRIQAIEYIIRARANITKKAVPLIRHVFPVQDEAETSALMRKYIRSCGRLDAEQFSAHVKTYFGERVAYYFCFLDCYNQSLIPIAIVGVIFTLSRPYLGTAMYMQLLVVWGFFVSVIWSFWFLKRWRRHNSALNFAWKNDLHTKFLLYPNPNFQGSERYNPVTNKMEVVYAWWKRIPVYVFVTIFMVVQIAIMMLFIAAWITTYETFQIRFPDTGFGGVQWFCVLGGGIVFGLFVDVVQWELVVKTMAHLCTQWENWRTTEQFERSLIRKLFFMDFLNIYTWFFLLAFVYVVPGAGDTITNALNSVLFQDEPNCCFGPYLDKWSKLCTSCPPPWHRLPHGGSLTQCNPCKGYVTFDMKHLNLESLFVTPVVVAQLLNLLIQLLVPWALRRRHVALRKRTDQQALAMLTTQDARKRDAAILGTLEYGESTAADIVEPTTVSTGVQKTTRLASDSKAKGLQVNVQAWDALHRVAREVLFQGKQDQYDPYDDYHTAMVQYGFVVMFSMLWPLMPLCCFCINALKYRADGYRLCTKMQRPLPQKAGGIGEWYTMFVILACMGVIVYTGLVFVSTGAVEFFVPRCVAKIKLDSFRFGPSFECFDMSTRLVMILVSENVLFVGAWLFWNSWRSLPKSLEDRLGAAEASFKWALYTDREKTGATPAKHHTTPRSTKPLRGPTEASPLIEKTHKDLARKWDP</sequence>
<feature type="transmembrane region" description="Helical" evidence="6">
    <location>
        <begin position="298"/>
        <end position="321"/>
    </location>
</feature>